<dbReference type="PATRIC" id="fig|1365250.3.peg.20"/>
<gene>
    <name evidence="2" type="ORF">N475_05855</name>
</gene>
<keyword evidence="3" id="KW-1185">Reference proteome</keyword>
<feature type="domain" description="Tyrosine specific protein phosphatases" evidence="1">
    <location>
        <begin position="86"/>
        <end position="157"/>
    </location>
</feature>
<protein>
    <recommendedName>
        <fullName evidence="1">Tyrosine specific protein phosphatases domain-containing protein</fullName>
    </recommendedName>
</protein>
<dbReference type="Pfam" id="PF00782">
    <property type="entry name" value="DSPc"/>
    <property type="match status" value="1"/>
</dbReference>
<evidence type="ECO:0000313" key="3">
    <source>
        <dbReference type="Proteomes" id="UP000076643"/>
    </source>
</evidence>
<name>A0A161XYV8_9GAMM</name>
<dbReference type="EMBL" id="AUYB01000002">
    <property type="protein sequence ID" value="KZN48549.1"/>
    <property type="molecule type" value="Genomic_DNA"/>
</dbReference>
<dbReference type="PROSITE" id="PS50056">
    <property type="entry name" value="TYR_PHOSPHATASE_2"/>
    <property type="match status" value="1"/>
</dbReference>
<reference evidence="2 3" key="1">
    <citation type="submission" date="2013-07" db="EMBL/GenBank/DDBJ databases">
        <title>Comparative Genomic and Metabolomic Analysis of Twelve Strains of Pseudoalteromonas luteoviolacea.</title>
        <authorList>
            <person name="Vynne N.G."/>
            <person name="Mansson M."/>
            <person name="Gram L."/>
        </authorList>
    </citation>
    <scope>NUCLEOTIDE SEQUENCE [LARGE SCALE GENOMIC DNA]</scope>
    <source>
        <strain evidence="2 3">DSM 6061</strain>
    </source>
</reference>
<evidence type="ECO:0000313" key="2">
    <source>
        <dbReference type="EMBL" id="KZN48549.1"/>
    </source>
</evidence>
<dbReference type="InterPro" id="IPR016130">
    <property type="entry name" value="Tyr_Pase_AS"/>
</dbReference>
<comment type="caution">
    <text evidence="2">The sequence shown here is derived from an EMBL/GenBank/DDBJ whole genome shotgun (WGS) entry which is preliminary data.</text>
</comment>
<dbReference type="AlphaFoldDB" id="A0A161XYV8"/>
<dbReference type="SUPFAM" id="SSF52799">
    <property type="entry name" value="(Phosphotyrosine protein) phosphatases II"/>
    <property type="match status" value="1"/>
</dbReference>
<evidence type="ECO:0000259" key="1">
    <source>
        <dbReference type="PROSITE" id="PS50056"/>
    </source>
</evidence>
<dbReference type="Proteomes" id="UP000076643">
    <property type="component" value="Unassembled WGS sequence"/>
</dbReference>
<dbReference type="InterPro" id="IPR000340">
    <property type="entry name" value="Dual-sp_phosphatase_cat-dom"/>
</dbReference>
<dbReference type="Gene3D" id="3.90.190.10">
    <property type="entry name" value="Protein tyrosine phosphatase superfamily"/>
    <property type="match status" value="1"/>
</dbReference>
<dbReference type="RefSeq" id="WP_063359005.1">
    <property type="nucleotide sequence ID" value="NZ_AQHB01000041.1"/>
</dbReference>
<sequence length="162" mass="17755">MQKHPFDTLTLKNGPTFIFTPCPGTKDVALDASVGQLKDAGAQAIVTLMYDAEMQKNNAEGIPEACQNLGLKWFQLPLPDDAEPNQDFTHAFNASKNALMSILENRGTIAVHCKGGSGRTGLVIGLLMKQLGYSKNNIIEQVQQVRPKALKHPVQLSFFNEF</sequence>
<proteinExistence type="predicted"/>
<dbReference type="InterPro" id="IPR000387">
    <property type="entry name" value="Tyr_Pase_dom"/>
</dbReference>
<accession>A0A161XYV8</accession>
<dbReference type="InterPro" id="IPR029021">
    <property type="entry name" value="Prot-tyrosine_phosphatase-like"/>
</dbReference>
<dbReference type="PROSITE" id="PS00383">
    <property type="entry name" value="TYR_PHOSPHATASE_1"/>
    <property type="match status" value="1"/>
</dbReference>
<organism evidence="2 3">
    <name type="scientific">Pseudoalteromonas luteoviolacea DSM 6061</name>
    <dbReference type="NCBI Taxonomy" id="1365250"/>
    <lineage>
        <taxon>Bacteria</taxon>
        <taxon>Pseudomonadati</taxon>
        <taxon>Pseudomonadota</taxon>
        <taxon>Gammaproteobacteria</taxon>
        <taxon>Alteromonadales</taxon>
        <taxon>Pseudoalteromonadaceae</taxon>
        <taxon>Pseudoalteromonas</taxon>
    </lineage>
</organism>